<gene>
    <name evidence="2" type="ORF">ACFQFQ_02025</name>
</gene>
<evidence type="ECO:0000313" key="2">
    <source>
        <dbReference type="EMBL" id="MFC6758559.1"/>
    </source>
</evidence>
<feature type="chain" id="PRO_5046203633" description="Sel1 repeat family protein" evidence="1">
    <location>
        <begin position="25"/>
        <end position="148"/>
    </location>
</feature>
<comment type="caution">
    <text evidence="2">The sequence shown here is derived from an EMBL/GenBank/DDBJ whole genome shotgun (WGS) entry which is preliminary data.</text>
</comment>
<keyword evidence="3" id="KW-1185">Reference proteome</keyword>
<protein>
    <recommendedName>
        <fullName evidence="4">Sel1 repeat family protein</fullName>
    </recommendedName>
</protein>
<name>A0ABW2AZ25_9RHOB</name>
<dbReference type="Pfam" id="PF08238">
    <property type="entry name" value="Sel1"/>
    <property type="match status" value="2"/>
</dbReference>
<evidence type="ECO:0000256" key="1">
    <source>
        <dbReference type="SAM" id="SignalP"/>
    </source>
</evidence>
<reference evidence="3" key="1">
    <citation type="journal article" date="2019" name="Int. J. Syst. Evol. Microbiol.">
        <title>The Global Catalogue of Microorganisms (GCM) 10K type strain sequencing project: providing services to taxonomists for standard genome sequencing and annotation.</title>
        <authorList>
            <consortium name="The Broad Institute Genomics Platform"/>
            <consortium name="The Broad Institute Genome Sequencing Center for Infectious Disease"/>
            <person name="Wu L."/>
            <person name="Ma J."/>
        </authorList>
    </citation>
    <scope>NUCLEOTIDE SEQUENCE [LARGE SCALE GENOMIC DNA]</scope>
    <source>
        <strain evidence="3">CCUG 66188</strain>
    </source>
</reference>
<feature type="signal peptide" evidence="1">
    <location>
        <begin position="1"/>
        <end position="24"/>
    </location>
</feature>
<evidence type="ECO:0008006" key="4">
    <source>
        <dbReference type="Google" id="ProtNLM"/>
    </source>
</evidence>
<dbReference type="PANTHER" id="PTHR11102">
    <property type="entry name" value="SEL-1-LIKE PROTEIN"/>
    <property type="match status" value="1"/>
</dbReference>
<organism evidence="2 3">
    <name type="scientific">Sulfitobacter porphyrae</name>
    <dbReference type="NCBI Taxonomy" id="1246864"/>
    <lineage>
        <taxon>Bacteria</taxon>
        <taxon>Pseudomonadati</taxon>
        <taxon>Pseudomonadota</taxon>
        <taxon>Alphaproteobacteria</taxon>
        <taxon>Rhodobacterales</taxon>
        <taxon>Roseobacteraceae</taxon>
        <taxon>Sulfitobacter</taxon>
    </lineage>
</organism>
<evidence type="ECO:0000313" key="3">
    <source>
        <dbReference type="Proteomes" id="UP001596353"/>
    </source>
</evidence>
<sequence length="148" mass="15678">MAFRPVLHAILALALVCSGGQVWAQTLNELPLAELEVAAEAGQAEAQFALGMRYHRGDGASEDYAAAARWFALAAAQGHPGASNQLARYRFEGLGGDKDVEEALRLFESAAASGDPHHVYDLARALEVVGDDMGRVAQLYQQATDAPG</sequence>
<dbReference type="PANTHER" id="PTHR11102:SF160">
    <property type="entry name" value="ERAD-ASSOCIATED E3 UBIQUITIN-PROTEIN LIGASE COMPONENT HRD3"/>
    <property type="match status" value="1"/>
</dbReference>
<keyword evidence="1" id="KW-0732">Signal</keyword>
<dbReference type="Gene3D" id="1.25.40.10">
    <property type="entry name" value="Tetratricopeptide repeat domain"/>
    <property type="match status" value="1"/>
</dbReference>
<dbReference type="SUPFAM" id="SSF81901">
    <property type="entry name" value="HCP-like"/>
    <property type="match status" value="1"/>
</dbReference>
<dbReference type="InterPro" id="IPR050767">
    <property type="entry name" value="Sel1_AlgK"/>
</dbReference>
<dbReference type="Proteomes" id="UP001596353">
    <property type="component" value="Unassembled WGS sequence"/>
</dbReference>
<dbReference type="SMART" id="SM00671">
    <property type="entry name" value="SEL1"/>
    <property type="match status" value="2"/>
</dbReference>
<dbReference type="InterPro" id="IPR006597">
    <property type="entry name" value="Sel1-like"/>
</dbReference>
<proteinExistence type="predicted"/>
<dbReference type="EMBL" id="JBHSWG010000001">
    <property type="protein sequence ID" value="MFC6758559.1"/>
    <property type="molecule type" value="Genomic_DNA"/>
</dbReference>
<dbReference type="InterPro" id="IPR011990">
    <property type="entry name" value="TPR-like_helical_dom_sf"/>
</dbReference>
<accession>A0ABW2AZ25</accession>